<sequence length="147" mass="17038">MFKIKHAAEKLLHFIRAEDDWQFLWLPGKREDLFRHPIPFECQIEEKAHRRKGDVDRARRQLLLVGQIDLIGPAVLATEQVGRLAEVSCKQRYLLQIRVLGIERKIAHLHVFAHALAKWGHDELLCPMEWAATSRPILAQLGLLLNT</sequence>
<evidence type="ECO:0000313" key="2">
    <source>
        <dbReference type="Proteomes" id="UP000730739"/>
    </source>
</evidence>
<reference evidence="1 2" key="1">
    <citation type="submission" date="2021-03" db="EMBL/GenBank/DDBJ databases">
        <title>Genomic Encyclopedia of Type Strains, Phase IV (KMG-IV): sequencing the most valuable type-strain genomes for metagenomic binning, comparative biology and taxonomic classification.</title>
        <authorList>
            <person name="Goeker M."/>
        </authorList>
    </citation>
    <scope>NUCLEOTIDE SEQUENCE [LARGE SCALE GENOMIC DNA]</scope>
    <source>
        <strain evidence="1 2">DSM 13372</strain>
    </source>
</reference>
<dbReference type="Proteomes" id="UP000730739">
    <property type="component" value="Unassembled WGS sequence"/>
</dbReference>
<comment type="caution">
    <text evidence="1">The sequence shown here is derived from an EMBL/GenBank/DDBJ whole genome shotgun (WGS) entry which is preliminary data.</text>
</comment>
<protein>
    <submittedName>
        <fullName evidence="1">Uncharacterized protein</fullName>
    </submittedName>
</protein>
<gene>
    <name evidence="1" type="ORF">J2Z31_005998</name>
</gene>
<keyword evidence="2" id="KW-1185">Reference proteome</keyword>
<organism evidence="1 2">
    <name type="scientific">Sinorhizobium kostiense</name>
    <dbReference type="NCBI Taxonomy" id="76747"/>
    <lineage>
        <taxon>Bacteria</taxon>
        <taxon>Pseudomonadati</taxon>
        <taxon>Pseudomonadota</taxon>
        <taxon>Alphaproteobacteria</taxon>
        <taxon>Hyphomicrobiales</taxon>
        <taxon>Rhizobiaceae</taxon>
        <taxon>Sinorhizobium/Ensifer group</taxon>
        <taxon>Sinorhizobium</taxon>
    </lineage>
</organism>
<evidence type="ECO:0000313" key="1">
    <source>
        <dbReference type="EMBL" id="MBP2239445.1"/>
    </source>
</evidence>
<proteinExistence type="predicted"/>
<name>A0ABS4RAT9_9HYPH</name>
<dbReference type="EMBL" id="JAGILA010000024">
    <property type="protein sequence ID" value="MBP2239445.1"/>
    <property type="molecule type" value="Genomic_DNA"/>
</dbReference>
<accession>A0ABS4RAT9</accession>